<gene>
    <name evidence="5" type="ORF">CJ205_03710</name>
</gene>
<evidence type="ECO:0000256" key="3">
    <source>
        <dbReference type="ARBA" id="ARBA00022729"/>
    </source>
</evidence>
<name>A0A2N6SN90_9LACT</name>
<organism evidence="5 6">
    <name type="scientific">Dolosicoccus paucivorans</name>
    <dbReference type="NCBI Taxonomy" id="84521"/>
    <lineage>
        <taxon>Bacteria</taxon>
        <taxon>Bacillati</taxon>
        <taxon>Bacillota</taxon>
        <taxon>Bacilli</taxon>
        <taxon>Lactobacillales</taxon>
        <taxon>Aerococcaceae</taxon>
        <taxon>Dolosicoccus</taxon>
    </lineage>
</organism>
<evidence type="ECO:0000313" key="6">
    <source>
        <dbReference type="Proteomes" id="UP000235682"/>
    </source>
</evidence>
<evidence type="ECO:0000256" key="1">
    <source>
        <dbReference type="ARBA" id="ARBA00004418"/>
    </source>
</evidence>
<comment type="subcellular location">
    <subcellularLocation>
        <location evidence="1">Periplasm</location>
    </subcellularLocation>
</comment>
<dbReference type="SUPFAM" id="SSF53850">
    <property type="entry name" value="Periplasmic binding protein-like II"/>
    <property type="match status" value="1"/>
</dbReference>
<comment type="caution">
    <text evidence="5">The sequence shown here is derived from an EMBL/GenBank/DDBJ whole genome shotgun (WGS) entry which is preliminary data.</text>
</comment>
<dbReference type="AlphaFoldDB" id="A0A2N6SN90"/>
<dbReference type="OrthoDB" id="9815602at2"/>
<reference evidence="5 6" key="1">
    <citation type="submission" date="2017-09" db="EMBL/GenBank/DDBJ databases">
        <title>Bacterial strain isolated from the female urinary microbiota.</title>
        <authorList>
            <person name="Thomas-White K."/>
            <person name="Kumar N."/>
            <person name="Forster S."/>
            <person name="Putonti C."/>
            <person name="Lawley T."/>
            <person name="Wolfe A.J."/>
        </authorList>
    </citation>
    <scope>NUCLEOTIDE SEQUENCE [LARGE SCALE GENOMIC DNA]</scope>
    <source>
        <strain evidence="5 6">UMB0852</strain>
    </source>
</reference>
<evidence type="ECO:0000313" key="5">
    <source>
        <dbReference type="EMBL" id="PMC58537.1"/>
    </source>
</evidence>
<dbReference type="RefSeq" id="WP_102227473.1">
    <property type="nucleotide sequence ID" value="NZ_PNFY01000005.1"/>
</dbReference>
<dbReference type="PANTHER" id="PTHR30024:SF47">
    <property type="entry name" value="TAURINE-BINDING PERIPLASMIC PROTEIN"/>
    <property type="match status" value="1"/>
</dbReference>
<protein>
    <recommendedName>
        <fullName evidence="7">SsuA/THI5-like domain-containing protein</fullName>
    </recommendedName>
</protein>
<dbReference type="EMBL" id="PNHE01000011">
    <property type="protein sequence ID" value="PMC58537.1"/>
    <property type="molecule type" value="Genomic_DNA"/>
</dbReference>
<evidence type="ECO:0008006" key="7">
    <source>
        <dbReference type="Google" id="ProtNLM"/>
    </source>
</evidence>
<dbReference type="STRING" id="84521.SAMN04487994_10386"/>
<dbReference type="Proteomes" id="UP000235682">
    <property type="component" value="Unassembled WGS sequence"/>
</dbReference>
<feature type="chain" id="PRO_5039186359" description="SsuA/THI5-like domain-containing protein" evidence="4">
    <location>
        <begin position="22"/>
        <end position="194"/>
    </location>
</feature>
<comment type="similarity">
    <text evidence="2">Belongs to the bacterial solute-binding protein SsuA/TauA family.</text>
</comment>
<proteinExistence type="inferred from homology"/>
<evidence type="ECO:0000256" key="2">
    <source>
        <dbReference type="ARBA" id="ARBA00010742"/>
    </source>
</evidence>
<keyword evidence="6" id="KW-1185">Reference proteome</keyword>
<dbReference type="Pfam" id="PF13379">
    <property type="entry name" value="NMT1_2"/>
    <property type="match status" value="1"/>
</dbReference>
<dbReference type="PANTHER" id="PTHR30024">
    <property type="entry name" value="ALIPHATIC SULFONATES-BINDING PROTEIN-RELATED"/>
    <property type="match status" value="1"/>
</dbReference>
<evidence type="ECO:0000256" key="4">
    <source>
        <dbReference type="SAM" id="SignalP"/>
    </source>
</evidence>
<dbReference type="Gene3D" id="3.40.190.10">
    <property type="entry name" value="Periplasmic binding protein-like II"/>
    <property type="match status" value="2"/>
</dbReference>
<dbReference type="GO" id="GO:0042597">
    <property type="term" value="C:periplasmic space"/>
    <property type="evidence" value="ECO:0007669"/>
    <property type="project" value="UniProtKB-SubCell"/>
</dbReference>
<keyword evidence="3 4" id="KW-0732">Signal</keyword>
<accession>A0A2N6SN90</accession>
<feature type="signal peptide" evidence="4">
    <location>
        <begin position="1"/>
        <end position="21"/>
    </location>
</feature>
<sequence>MKKFIQIICLLTLLSPLTLVGLEKAQAEEVETLKLGVMPSTDNIPLLVAIQQGFDKKHGVDLELEVFRNANDRDTAFQAKQVDGMNSDLIAFAAYLEGGMDIQITGSTFGEFDLVVNDDDVQELADLKDKKVAVLTESGTHYAAVQMLQEQAIEEEAVQFEHIPPVPSRVELLRSHEVSGAILPEPFLMMSKVV</sequence>